<dbReference type="Proteomes" id="UP000249808">
    <property type="component" value="Unassembled WGS sequence"/>
</dbReference>
<keyword evidence="2" id="KW-1185">Reference proteome</keyword>
<comment type="caution">
    <text evidence="1">The sequence shown here is derived from an EMBL/GenBank/DDBJ whole genome shotgun (WGS) entry which is preliminary data.</text>
</comment>
<dbReference type="AlphaFoldDB" id="A0A327ZRX7"/>
<evidence type="ECO:0000313" key="2">
    <source>
        <dbReference type="Proteomes" id="UP000249808"/>
    </source>
</evidence>
<sequence>MKLYFATINGYLNDKGFHQLYWTRAFNRYSANRKLRKILRKELRPNGYEPPYRYDVIKYKNKDVINVVIKNIRLW</sequence>
<proteinExistence type="predicted"/>
<evidence type="ECO:0000313" key="1">
    <source>
        <dbReference type="EMBL" id="RAK44989.1"/>
    </source>
</evidence>
<reference evidence="1 2" key="1">
    <citation type="journal article" date="2018" name="Front. Microbiol.">
        <title>Description and Comparative Genomics of Macrococcus caseolyticus subsp. hominis subsp. nov., Macrococcus goetzii sp. nov., Macrococcus epidermidis sp. nov., and Macrococcus bohemicus sp. nov., Novel Macrococci From Human Clinical Material With Virulence Potential and Suspected Uptake of Foreign DNA by Natural Transformation.</title>
        <authorList>
            <person name="Maslanova I."/>
            <person name="Wertheimer Z."/>
            <person name="Sedlacek I."/>
            <person name="Svec P."/>
            <person name="Indrakova A."/>
            <person name="Kovarovic V."/>
            <person name="Schumann P."/>
            <person name="Sproer C."/>
            <person name="Kralova S."/>
            <person name="Sedo O."/>
            <person name="Kristofova L."/>
            <person name="Vrbovska V."/>
            <person name="Fuzik T."/>
            <person name="Petras P."/>
            <person name="Zdrahal Z."/>
            <person name="Ruzickova V."/>
            <person name="Doskar J."/>
            <person name="Pantucek R."/>
        </authorList>
    </citation>
    <scope>NUCLEOTIDE SEQUENCE [LARGE SCALE GENOMIC DNA]</scope>
    <source>
        <strain evidence="1 2">01/688</strain>
    </source>
</reference>
<accession>A0A327ZRX7</accession>
<organism evidence="1 2">
    <name type="scientific">Macrococcus epidermidis</name>
    <dbReference type="NCBI Taxonomy" id="1902580"/>
    <lineage>
        <taxon>Bacteria</taxon>
        <taxon>Bacillati</taxon>
        <taxon>Bacillota</taxon>
        <taxon>Bacilli</taxon>
        <taxon>Bacillales</taxon>
        <taxon>Staphylococcaceae</taxon>
        <taxon>Macrococcus</taxon>
    </lineage>
</organism>
<protein>
    <submittedName>
        <fullName evidence="1">Uncharacterized protein</fullName>
    </submittedName>
</protein>
<gene>
    <name evidence="1" type="ORF">BHU61_06660</name>
</gene>
<name>A0A327ZRX7_9STAP</name>
<dbReference type="EMBL" id="PZJH01000002">
    <property type="protein sequence ID" value="RAK44989.1"/>
    <property type="molecule type" value="Genomic_DNA"/>
</dbReference>